<keyword evidence="2" id="KW-0378">Hydrolase</keyword>
<dbReference type="Pfam" id="PF10503">
    <property type="entry name" value="Esterase_PHB"/>
    <property type="match status" value="1"/>
</dbReference>
<evidence type="ECO:0000256" key="2">
    <source>
        <dbReference type="ARBA" id="ARBA00022801"/>
    </source>
</evidence>
<dbReference type="Gene3D" id="3.40.50.1820">
    <property type="entry name" value="alpha/beta hydrolase"/>
    <property type="match status" value="1"/>
</dbReference>
<dbReference type="EMBL" id="QYUQ01000002">
    <property type="protein sequence ID" value="RJG01908.1"/>
    <property type="molecule type" value="Genomic_DNA"/>
</dbReference>
<dbReference type="Proteomes" id="UP000266327">
    <property type="component" value="Unassembled WGS sequence"/>
</dbReference>
<evidence type="ECO:0000256" key="1">
    <source>
        <dbReference type="ARBA" id="ARBA00022729"/>
    </source>
</evidence>
<dbReference type="AlphaFoldDB" id="A0A3A3G0C3"/>
<gene>
    <name evidence="3" type="ORF">D3878_10225</name>
</gene>
<accession>A0A3A3G0C3</accession>
<dbReference type="InterPro" id="IPR029058">
    <property type="entry name" value="AB_hydrolase_fold"/>
</dbReference>
<evidence type="ECO:0000313" key="4">
    <source>
        <dbReference type="Proteomes" id="UP000266327"/>
    </source>
</evidence>
<name>A0A3A3G0C3_9BURK</name>
<keyword evidence="4" id="KW-1185">Reference proteome</keyword>
<keyword evidence="1" id="KW-0732">Signal</keyword>
<sequence length="109" mass="11645">MPLVVMLHGCAQTASQFAQSTRMNQLADKKGFAVLYRQKTASAIREAAARLVHLPVMPAKLMATISARKTCCRFARSANLAMPGAVAMNRLISAMAANAPTERARASLA</sequence>
<proteinExistence type="predicted"/>
<reference evidence="4" key="1">
    <citation type="submission" date="2018-09" db="EMBL/GenBank/DDBJ databases">
        <authorList>
            <person name="Zhu H."/>
        </authorList>
    </citation>
    <scope>NUCLEOTIDE SEQUENCE [LARGE SCALE GENOMIC DNA]</scope>
    <source>
        <strain evidence="4">K1S02-23</strain>
    </source>
</reference>
<evidence type="ECO:0000313" key="3">
    <source>
        <dbReference type="EMBL" id="RJG01908.1"/>
    </source>
</evidence>
<dbReference type="OrthoDB" id="9767239at2"/>
<dbReference type="InterPro" id="IPR010126">
    <property type="entry name" value="Esterase_phb"/>
</dbReference>
<dbReference type="SUPFAM" id="SSF53474">
    <property type="entry name" value="alpha/beta-Hydrolases"/>
    <property type="match status" value="1"/>
</dbReference>
<dbReference type="GO" id="GO:0005576">
    <property type="term" value="C:extracellular region"/>
    <property type="evidence" value="ECO:0007669"/>
    <property type="project" value="InterPro"/>
</dbReference>
<organism evidence="3 4">
    <name type="scientific">Noviherbaspirillum sedimenti</name>
    <dbReference type="NCBI Taxonomy" id="2320865"/>
    <lineage>
        <taxon>Bacteria</taxon>
        <taxon>Pseudomonadati</taxon>
        <taxon>Pseudomonadota</taxon>
        <taxon>Betaproteobacteria</taxon>
        <taxon>Burkholderiales</taxon>
        <taxon>Oxalobacteraceae</taxon>
        <taxon>Noviherbaspirillum</taxon>
    </lineage>
</organism>
<dbReference type="GO" id="GO:0016787">
    <property type="term" value="F:hydrolase activity"/>
    <property type="evidence" value="ECO:0007669"/>
    <property type="project" value="UniProtKB-KW"/>
</dbReference>
<comment type="caution">
    <text evidence="3">The sequence shown here is derived from an EMBL/GenBank/DDBJ whole genome shotgun (WGS) entry which is preliminary data.</text>
</comment>
<protein>
    <submittedName>
        <fullName evidence="3">Uncharacterized protein</fullName>
    </submittedName>
</protein>